<keyword evidence="2" id="KW-1185">Reference proteome</keyword>
<dbReference type="InterPro" id="IPR045389">
    <property type="entry name" value="DUF6522"/>
</dbReference>
<dbReference type="RefSeq" id="WP_136858157.1">
    <property type="nucleotide sequence ID" value="NZ_SUNH01000040.1"/>
</dbReference>
<proteinExistence type="predicted"/>
<dbReference type="Pfam" id="PF20132">
    <property type="entry name" value="DUF6522"/>
    <property type="match status" value="1"/>
</dbReference>
<dbReference type="OrthoDB" id="8238457at2"/>
<gene>
    <name evidence="1" type="ORF">FA740_17690</name>
</gene>
<dbReference type="AlphaFoldDB" id="A0A4U0QEE7"/>
<name>A0A4U0QEE7_9RHOB</name>
<protein>
    <submittedName>
        <fullName evidence="1">Uncharacterized protein</fullName>
    </submittedName>
</protein>
<organism evidence="1 2">
    <name type="scientific">Paracoccus hibiscisoli</name>
    <dbReference type="NCBI Taxonomy" id="2023261"/>
    <lineage>
        <taxon>Bacteria</taxon>
        <taxon>Pseudomonadati</taxon>
        <taxon>Pseudomonadota</taxon>
        <taxon>Alphaproteobacteria</taxon>
        <taxon>Rhodobacterales</taxon>
        <taxon>Paracoccaceae</taxon>
        <taxon>Paracoccus</taxon>
    </lineage>
</organism>
<accession>A0A4U0QEE7</accession>
<comment type="caution">
    <text evidence="1">The sequence shown here is derived from an EMBL/GenBank/DDBJ whole genome shotgun (WGS) entry which is preliminary data.</text>
</comment>
<dbReference type="Proteomes" id="UP000306223">
    <property type="component" value="Unassembled WGS sequence"/>
</dbReference>
<sequence>MKIEFEGDKPIVDAAQIAPLMDLDVIGFQVLMQSGHIRTGVERGTGVDAGKLRLTFQSPDWRVRLTSTGDGAVLTTTRLKMRQRVITGDVSHGRQNSEY</sequence>
<dbReference type="EMBL" id="SUNH01000040">
    <property type="protein sequence ID" value="TJZ79883.1"/>
    <property type="molecule type" value="Genomic_DNA"/>
</dbReference>
<evidence type="ECO:0000313" key="2">
    <source>
        <dbReference type="Proteomes" id="UP000306223"/>
    </source>
</evidence>
<reference evidence="1 2" key="1">
    <citation type="submission" date="2019-04" db="EMBL/GenBank/DDBJ databases">
        <authorList>
            <person name="Li J."/>
        </authorList>
    </citation>
    <scope>NUCLEOTIDE SEQUENCE [LARGE SCALE GENOMIC DNA]</scope>
    <source>
        <strain evidence="1 2">CCTCC AB2016182</strain>
    </source>
</reference>
<evidence type="ECO:0000313" key="1">
    <source>
        <dbReference type="EMBL" id="TJZ79883.1"/>
    </source>
</evidence>